<evidence type="ECO:0000313" key="2">
    <source>
        <dbReference type="WBParaSite" id="maker-unitig_28698-snap-gene-0.1-mRNA-1"/>
    </source>
</evidence>
<sequence>REGAAGFQAPRSELRQAALVVARDKISLALLVECNAEFISQTLIRHFCPQKAPACYGYRVVMEIRDADLHAFDDNCERQWNARGSLAGIVSDELVTPGGSVFSSFAQRLSGQVHHFIHVLPASHVVWRARPPVRLTLLANSAIRRGASPSSSAASSSGSGAGSLIRDEFNLHKLLVVATRTANWLPWILPRGRSVWRLMIPMPAAAAVAEGTAADSARTANYGAFPAGTDGHCTVQRLQHRPARAVLIQPITGIGIGLAQRLQSRLLQALLVPQPSHDNGQYIRPLMLLSDTLQVTLYPAKTALPHGFKSLNLYTIDRITGCCRL</sequence>
<proteinExistence type="predicted"/>
<protein>
    <submittedName>
        <fullName evidence="2">SHR-BD domain-containing protein</fullName>
    </submittedName>
</protein>
<evidence type="ECO:0000313" key="1">
    <source>
        <dbReference type="Proteomes" id="UP000095280"/>
    </source>
</evidence>
<reference evidence="2" key="1">
    <citation type="submission" date="2016-11" db="UniProtKB">
        <authorList>
            <consortium name="WormBaseParasite"/>
        </authorList>
    </citation>
    <scope>IDENTIFICATION</scope>
</reference>
<accession>A0A1I8FD96</accession>
<keyword evidence="1" id="KW-1185">Reference proteome</keyword>
<name>A0A1I8FD96_9PLAT</name>
<dbReference type="WBParaSite" id="maker-unitig_28698-snap-gene-0.1-mRNA-1">
    <property type="protein sequence ID" value="maker-unitig_28698-snap-gene-0.1-mRNA-1"/>
    <property type="gene ID" value="maker-unitig_28698-snap-gene-0.1"/>
</dbReference>
<organism evidence="1 2">
    <name type="scientific">Macrostomum lignano</name>
    <dbReference type="NCBI Taxonomy" id="282301"/>
    <lineage>
        <taxon>Eukaryota</taxon>
        <taxon>Metazoa</taxon>
        <taxon>Spiralia</taxon>
        <taxon>Lophotrochozoa</taxon>
        <taxon>Platyhelminthes</taxon>
        <taxon>Rhabditophora</taxon>
        <taxon>Macrostomorpha</taxon>
        <taxon>Macrostomida</taxon>
        <taxon>Macrostomidae</taxon>
        <taxon>Macrostomum</taxon>
    </lineage>
</organism>
<dbReference type="Proteomes" id="UP000095280">
    <property type="component" value="Unplaced"/>
</dbReference>
<dbReference type="AlphaFoldDB" id="A0A1I8FD96"/>